<feature type="region of interest" description="Disordered" evidence="6">
    <location>
        <begin position="1264"/>
        <end position="1283"/>
    </location>
</feature>
<dbReference type="Pfam" id="PF02902">
    <property type="entry name" value="Peptidase_C48"/>
    <property type="match status" value="2"/>
</dbReference>
<reference evidence="9 10" key="1">
    <citation type="submission" date="2025-04" db="UniProtKB">
        <authorList>
            <consortium name="RefSeq"/>
        </authorList>
    </citation>
    <scope>IDENTIFICATION</scope>
    <source>
        <tissue evidence="9 10">Whole sample</tissue>
    </source>
</reference>
<dbReference type="GeneID" id="111102878"/>
<feature type="region of interest" description="Disordered" evidence="6">
    <location>
        <begin position="1069"/>
        <end position="1102"/>
    </location>
</feature>
<keyword evidence="2" id="KW-0597">Phosphoprotein</keyword>
<feature type="compositionally biased region" description="Basic and acidic residues" evidence="6">
    <location>
        <begin position="1529"/>
        <end position="1540"/>
    </location>
</feature>
<name>A0A8B8AJX8_CRAVI</name>
<feature type="compositionally biased region" description="Basic and acidic residues" evidence="6">
    <location>
        <begin position="1580"/>
        <end position="1616"/>
    </location>
</feature>
<dbReference type="InterPro" id="IPR038765">
    <property type="entry name" value="Papain-like_cys_pep_sf"/>
</dbReference>
<feature type="region of interest" description="Disordered" evidence="6">
    <location>
        <begin position="1489"/>
        <end position="1616"/>
    </location>
</feature>
<dbReference type="FunFam" id="1.10.418.20:FF:000004">
    <property type="entry name" value="sentrin-specific protease 7 isoform X1"/>
    <property type="match status" value="1"/>
</dbReference>
<dbReference type="OrthoDB" id="442460at2759"/>
<feature type="domain" description="Ubiquitin-like protease family profile" evidence="7">
    <location>
        <begin position="1312"/>
        <end position="1723"/>
    </location>
</feature>
<accession>A0A8B8AJX8</accession>
<evidence type="ECO:0000256" key="2">
    <source>
        <dbReference type="ARBA" id="ARBA00022553"/>
    </source>
</evidence>
<feature type="compositionally biased region" description="Low complexity" evidence="6">
    <location>
        <begin position="195"/>
        <end position="209"/>
    </location>
</feature>
<dbReference type="GO" id="GO:0006508">
    <property type="term" value="P:proteolysis"/>
    <property type="evidence" value="ECO:0007669"/>
    <property type="project" value="UniProtKB-KW"/>
</dbReference>
<gene>
    <name evidence="9 10" type="primary">LOC111102878</name>
</gene>
<feature type="region of interest" description="Disordered" evidence="6">
    <location>
        <begin position="501"/>
        <end position="569"/>
    </location>
</feature>
<dbReference type="RefSeq" id="XP_022291512.1">
    <property type="nucleotide sequence ID" value="XM_022435804.1"/>
</dbReference>
<dbReference type="GO" id="GO:0005634">
    <property type="term" value="C:nucleus"/>
    <property type="evidence" value="ECO:0007669"/>
    <property type="project" value="TreeGrafter"/>
</dbReference>
<sequence>MSVFDAFEEKEKQPDQGWGHSSRFSNSNSVGETENIQSNSNSNQTLIVETPEIVVESSPEKACSTGTPELCVSRVTDSQISEPEVRTAEQQSQASDEGEVQVLENGFEAVSPSVCSVQPVPGRKQQSLKLQTSVTETGQVLVSITGNLKKEEEKALLQQLLSKGNYQQLVSKANLQTECPVNVNKQSAPTPPQPSQVSSTNNISTSQTQAQLPSQIRVSSTTASTASASNSLNNFLSQVRISKEDLLKLIKSKSAGVITRPPNPQQLQGQKIVQIQQTPTPGAVQVLQARTPGGIQVQQAPTPGGIQVRQVPTPVTKTQQAIVPVILPGTAQKIPPNQNVTASSLVDLIQRRSNQCSVGSGTTASLVLSSQQTLDNLVKVVQVAPSTPVKQATTVPSHQIISNLTFTSPQKAQPTVVGSPQTVTSGNQTIVIPSSGTQYIIVNSGTPVQTSNSPVTQPIRIIQRGQSPQASQVQALIASPQFAASQTAAKIVLTQGLSPLKSIVDNSSPTSSPGRGRPVSNATPRPVGRGAVNGRVRSRGANSGRGNNNNTRRQNYFVNPHSVQNRPPTSAVFVNSKNCIVKAGNTSVQNSQHLVKAMSQNSMTIIQTEVGQQLNGANTNTQQTRNNSSQENSSSSSQGNASLVEYSDSDSSEKDIEAVEPSTSQGALGIKFSNGVVPVPNALSDAIANAKPNQKIQVDSSLKFVRNVVYKFPLKGGIKFYRYDGEFLVPNPDAEGMAGGGVGERREKALRGNATGMHMSTPQTNRKFLKAAEAVGTKVFKGGRFWKHSVGPQRSFSATSSSNGDIQDGSKESSSQESNQGRKRPIEDVSDLPPIKDDEIRLVHCKFCGFPSYTVKSCERCHRTFPSDTKIEIEKKRFKQDDETCTPAIPKQTFYGKPTCGKMTVLIHTAQATKSDGSVVNVNYVSQGRRVSLEGKSYRSPSVIRGGRQPRKSYTSEPVTISISSDEEEEPEKPTVPGSTATGSITTTTGSVTTAAASVATATANVTMATRSVTPAAKQLNIPTSKGSDPTTAEKDDIGQLLDSIPQTKRSASPVLQGSRMVKMEDEEGKPILVRKSMRRKSPTQPASSSASATAGTTFPQATTSTGNVSSVNFLADVVRIGSVPAVAIEPILVAEDSISFFLEFGETAEKFFIKPDELQQCMFCLENRPVIFLKTTVEFAQKVRELLKLESKEGGLWYDPDDTALKHQFITFAMKGLGSLTYIKLNSILQKYPKPVGQSFPYIVKMTGEQARVYMKEVLEGEGENGGQVDSSNPQPHLQLQPPSPTSVKILFTGPVVKLITFPPPPAPGGIQVTNEDLSCLEEGEFLNDVIIDFYLKYLFLDVLSDRDRQRTHIFSSFFFKRLTQRQGRCGLEADMVDKTPAEKKHARVKNWTKKVDLFEKDFIFVPINEHSHWFLAVICFPGLQAPAQFSYIPKLTKPVTQKTLIAQIVSNLAAKSTETGAPIKSGETGKEPVNSLKWYKIPKVAKSGEEAQSESESNNSEGMSVNDEENEKDNGGRLEEPMDTEEKDLSEAQKREIEEVSEEMMDTSESPSQETSEDGDTDKDKSQPQCDNSSQEIVKSESESQEKTESESQEKTESESQEKTENETKEGLEKPMKIHFRTPAKDLRGRELTAEELKDPDVLKTCSYGWRQPCILVFDSLAGQNRSRIVAILKEYLQVEWETKKKSPYKEKIRGCTATKVPQQTNFSDCGVYLLQYVESFFEDPIQDFAIPLRPLTNWFTEERVTAKRKEIKDLVWRLKEIQEKPKS</sequence>
<dbReference type="RefSeq" id="XP_022291511.1">
    <property type="nucleotide sequence ID" value="XM_022435803.1"/>
</dbReference>
<dbReference type="InterPro" id="IPR051947">
    <property type="entry name" value="Sentrin-specific_protease"/>
</dbReference>
<feature type="region of interest" description="Disordered" evidence="6">
    <location>
        <begin position="936"/>
        <end position="987"/>
    </location>
</feature>
<protein>
    <submittedName>
        <fullName evidence="9">Uncharacterized protein LOC111102878 isoform X1</fullName>
    </submittedName>
    <submittedName>
        <fullName evidence="10">Uncharacterized protein LOC111102878 isoform X2</fullName>
    </submittedName>
</protein>
<dbReference type="GO" id="GO:0005737">
    <property type="term" value="C:cytoplasm"/>
    <property type="evidence" value="ECO:0007669"/>
    <property type="project" value="TreeGrafter"/>
</dbReference>
<proteinExistence type="inferred from homology"/>
<feature type="region of interest" description="Disordered" evidence="6">
    <location>
        <begin position="76"/>
        <end position="97"/>
    </location>
</feature>
<dbReference type="PANTHER" id="PTHR46896:SF3">
    <property type="entry name" value="FI06413P-RELATED"/>
    <property type="match status" value="1"/>
</dbReference>
<evidence type="ECO:0000256" key="4">
    <source>
        <dbReference type="ARBA" id="ARBA00022786"/>
    </source>
</evidence>
<keyword evidence="3" id="KW-0645">Protease</keyword>
<feature type="compositionally biased region" description="Polar residues" evidence="6">
    <location>
        <begin position="1569"/>
        <end position="1579"/>
    </location>
</feature>
<feature type="compositionally biased region" description="Polar residues" evidence="6">
    <location>
        <begin position="22"/>
        <end position="47"/>
    </location>
</feature>
<feature type="region of interest" description="Disordered" evidence="6">
    <location>
        <begin position="1"/>
        <end position="49"/>
    </location>
</feature>
<evidence type="ECO:0000313" key="10">
    <source>
        <dbReference type="RefSeq" id="XP_022291512.1"/>
    </source>
</evidence>
<feature type="compositionally biased region" description="Polar residues" evidence="6">
    <location>
        <begin position="792"/>
        <end position="805"/>
    </location>
</feature>
<feature type="compositionally biased region" description="Polar residues" evidence="6">
    <location>
        <begin position="554"/>
        <end position="569"/>
    </location>
</feature>
<dbReference type="GO" id="GO:0016926">
    <property type="term" value="P:protein desumoylation"/>
    <property type="evidence" value="ECO:0007669"/>
    <property type="project" value="TreeGrafter"/>
</dbReference>
<feature type="compositionally biased region" description="Low complexity" evidence="6">
    <location>
        <begin position="507"/>
        <end position="520"/>
    </location>
</feature>
<comment type="similarity">
    <text evidence="1">Belongs to the peptidase C48 family.</text>
</comment>
<evidence type="ECO:0000256" key="5">
    <source>
        <dbReference type="ARBA" id="ARBA00022801"/>
    </source>
</evidence>
<evidence type="ECO:0000256" key="1">
    <source>
        <dbReference type="ARBA" id="ARBA00005234"/>
    </source>
</evidence>
<feature type="compositionally biased region" description="Low complexity" evidence="6">
    <location>
        <begin position="1272"/>
        <end position="1282"/>
    </location>
</feature>
<evidence type="ECO:0000256" key="3">
    <source>
        <dbReference type="ARBA" id="ARBA00022670"/>
    </source>
</evidence>
<evidence type="ECO:0000313" key="8">
    <source>
        <dbReference type="Proteomes" id="UP000694844"/>
    </source>
</evidence>
<dbReference type="PANTHER" id="PTHR46896">
    <property type="entry name" value="SENTRIN-SPECIFIC PROTEASE"/>
    <property type="match status" value="1"/>
</dbReference>
<dbReference type="FunFam" id="1.10.418.20:FF:000001">
    <property type="entry name" value="sentrin-specific protease 6 isoform X1"/>
    <property type="match status" value="1"/>
</dbReference>
<feature type="region of interest" description="Disordered" evidence="6">
    <location>
        <begin position="617"/>
        <end position="664"/>
    </location>
</feature>
<dbReference type="KEGG" id="cvn:111102878"/>
<dbReference type="Gene3D" id="3.40.395.10">
    <property type="entry name" value="Adenoviral Proteinase, Chain A"/>
    <property type="match status" value="1"/>
</dbReference>
<dbReference type="InterPro" id="IPR003653">
    <property type="entry name" value="Peptidase_C48_C"/>
</dbReference>
<keyword evidence="8" id="KW-1185">Reference proteome</keyword>
<feature type="region of interest" description="Disordered" evidence="6">
    <location>
        <begin position="182"/>
        <end position="216"/>
    </location>
</feature>
<evidence type="ECO:0000313" key="9">
    <source>
        <dbReference type="RefSeq" id="XP_022291511.1"/>
    </source>
</evidence>
<dbReference type="PROSITE" id="PS50600">
    <property type="entry name" value="ULP_PROTEASE"/>
    <property type="match status" value="1"/>
</dbReference>
<feature type="region of interest" description="Disordered" evidence="6">
    <location>
        <begin position="791"/>
        <end position="833"/>
    </location>
</feature>
<feature type="compositionally biased region" description="Low complexity" evidence="6">
    <location>
        <begin position="617"/>
        <end position="642"/>
    </location>
</feature>
<dbReference type="GO" id="GO:0070139">
    <property type="term" value="F:SUMO-specific endopeptidase activity"/>
    <property type="evidence" value="ECO:0007669"/>
    <property type="project" value="TreeGrafter"/>
</dbReference>
<dbReference type="SUPFAM" id="SSF54001">
    <property type="entry name" value="Cysteine proteinases"/>
    <property type="match status" value="1"/>
</dbReference>
<dbReference type="Proteomes" id="UP000694844">
    <property type="component" value="Chromosome 7"/>
</dbReference>
<keyword evidence="4" id="KW-0833">Ubl conjugation pathway</keyword>
<keyword evidence="5" id="KW-0378">Hydrolase</keyword>
<organism evidence="8 9">
    <name type="scientific">Crassostrea virginica</name>
    <name type="common">Eastern oyster</name>
    <dbReference type="NCBI Taxonomy" id="6565"/>
    <lineage>
        <taxon>Eukaryota</taxon>
        <taxon>Metazoa</taxon>
        <taxon>Spiralia</taxon>
        <taxon>Lophotrochozoa</taxon>
        <taxon>Mollusca</taxon>
        <taxon>Bivalvia</taxon>
        <taxon>Autobranchia</taxon>
        <taxon>Pteriomorphia</taxon>
        <taxon>Ostreida</taxon>
        <taxon>Ostreoidea</taxon>
        <taxon>Ostreidae</taxon>
        <taxon>Crassostrea</taxon>
    </lineage>
</organism>
<feature type="compositionally biased region" description="Low complexity" evidence="6">
    <location>
        <begin position="978"/>
        <end position="987"/>
    </location>
</feature>
<feature type="compositionally biased region" description="Low complexity" evidence="6">
    <location>
        <begin position="1083"/>
        <end position="1098"/>
    </location>
</feature>
<evidence type="ECO:0000256" key="6">
    <source>
        <dbReference type="SAM" id="MobiDB-lite"/>
    </source>
</evidence>
<dbReference type="Gene3D" id="1.10.418.20">
    <property type="match status" value="1"/>
</dbReference>
<feature type="compositionally biased region" description="Low complexity" evidence="6">
    <location>
        <begin position="533"/>
        <end position="553"/>
    </location>
</feature>
<feature type="compositionally biased region" description="Polar residues" evidence="6">
    <location>
        <begin position="952"/>
        <end position="964"/>
    </location>
</feature>
<evidence type="ECO:0000259" key="7">
    <source>
        <dbReference type="PROSITE" id="PS50600"/>
    </source>
</evidence>